<dbReference type="GeneID" id="113499272"/>
<keyword evidence="1" id="KW-0732">Signal</keyword>
<organism evidence="2 3">
    <name type="scientific">Trichoplusia ni</name>
    <name type="common">Cabbage looper</name>
    <dbReference type="NCBI Taxonomy" id="7111"/>
    <lineage>
        <taxon>Eukaryota</taxon>
        <taxon>Metazoa</taxon>
        <taxon>Ecdysozoa</taxon>
        <taxon>Arthropoda</taxon>
        <taxon>Hexapoda</taxon>
        <taxon>Insecta</taxon>
        <taxon>Pterygota</taxon>
        <taxon>Neoptera</taxon>
        <taxon>Endopterygota</taxon>
        <taxon>Lepidoptera</taxon>
        <taxon>Glossata</taxon>
        <taxon>Ditrysia</taxon>
        <taxon>Noctuoidea</taxon>
        <taxon>Noctuidae</taxon>
        <taxon>Plusiinae</taxon>
        <taxon>Trichoplusia</taxon>
    </lineage>
</organism>
<proteinExistence type="predicted"/>
<evidence type="ECO:0000313" key="2">
    <source>
        <dbReference type="Proteomes" id="UP000322000"/>
    </source>
</evidence>
<accession>A0A7E5W498</accession>
<name>A0A7E5W498_TRINI</name>
<dbReference type="CTD" id="21874"/>
<dbReference type="RefSeq" id="XP_026735484.1">
    <property type="nucleotide sequence ID" value="XM_026879683.1"/>
</dbReference>
<sequence length="274" mass="31516">MGANRACLVFITIHLVSLAAAQEMSKRVPQGFLGMRGKKYFDDEGIEQFYKRKPQFFVGVKGKKSLQDILEAPEEYYKRAPMGFMGMRGKKEVLFPEFDSNELAPKRDGSLIGQIDYSSSENRNDPDFPLLNELLLQYLSKIERPAAKLIPETMESDIEPLTNEVEKRAANIHQFFGVRGKKSMNNKRPYDLTFRGKFIGVRGKKDLKNSGPHEIKFLLDQNGPLPKRKAQMGFFGMRGKKWADEIISSITNEYRWNRNHPRNGLPKLSVFKNY</sequence>
<evidence type="ECO:0000313" key="4">
    <source>
        <dbReference type="RefSeq" id="XP_026735484.1"/>
    </source>
</evidence>
<dbReference type="KEGG" id="tnl:113499272"/>
<feature type="signal peptide" evidence="1">
    <location>
        <begin position="1"/>
        <end position="21"/>
    </location>
</feature>
<dbReference type="RefSeq" id="XP_026735483.1">
    <property type="nucleotide sequence ID" value="XM_026879682.1"/>
</dbReference>
<dbReference type="AlphaFoldDB" id="A0A7E5W498"/>
<keyword evidence="2" id="KW-1185">Reference proteome</keyword>
<gene>
    <name evidence="3 4" type="primary">LOC113499272</name>
</gene>
<feature type="chain" id="PRO_5044656578" evidence="1">
    <location>
        <begin position="22"/>
        <end position="274"/>
    </location>
</feature>
<dbReference type="Proteomes" id="UP000322000">
    <property type="component" value="Chromosome 12"/>
</dbReference>
<dbReference type="OrthoDB" id="5919137at2759"/>
<reference evidence="3 4" key="1">
    <citation type="submission" date="2025-04" db="UniProtKB">
        <authorList>
            <consortium name="RefSeq"/>
        </authorList>
    </citation>
    <scope>IDENTIFICATION</scope>
</reference>
<evidence type="ECO:0000313" key="3">
    <source>
        <dbReference type="RefSeq" id="XP_026735483.1"/>
    </source>
</evidence>
<protein>
    <submittedName>
        <fullName evidence="3 4">Tachykinins isoform X1</fullName>
    </submittedName>
</protein>
<evidence type="ECO:0000256" key="1">
    <source>
        <dbReference type="SAM" id="SignalP"/>
    </source>
</evidence>